<dbReference type="RefSeq" id="WP_275088676.1">
    <property type="nucleotide sequence ID" value="NZ_CP119078.1"/>
</dbReference>
<keyword evidence="2" id="KW-1185">Reference proteome</keyword>
<reference evidence="1 2" key="1">
    <citation type="submission" date="2023-02" db="EMBL/GenBank/DDBJ databases">
        <title>Genome Sequence of L. cardiaca H63T.</title>
        <authorList>
            <person name="Lopez A.E."/>
            <person name="Cianciotto N.P."/>
        </authorList>
    </citation>
    <scope>NUCLEOTIDE SEQUENCE [LARGE SCALE GENOMIC DNA]</scope>
    <source>
        <strain evidence="1 2">H63</strain>
    </source>
</reference>
<protein>
    <submittedName>
        <fullName evidence="1">Uncharacterized protein</fullName>
    </submittedName>
</protein>
<dbReference type="EMBL" id="CP119078">
    <property type="protein sequence ID" value="WED42860.1"/>
    <property type="molecule type" value="Genomic_DNA"/>
</dbReference>
<proteinExistence type="predicted"/>
<accession>A0ABY8AQ81</accession>
<dbReference type="Proteomes" id="UP001222087">
    <property type="component" value="Chromosome"/>
</dbReference>
<evidence type="ECO:0000313" key="2">
    <source>
        <dbReference type="Proteomes" id="UP001222087"/>
    </source>
</evidence>
<organism evidence="1 2">
    <name type="scientific">Legionella cardiaca</name>
    <dbReference type="NCBI Taxonomy" id="1071983"/>
    <lineage>
        <taxon>Bacteria</taxon>
        <taxon>Pseudomonadati</taxon>
        <taxon>Pseudomonadota</taxon>
        <taxon>Gammaproteobacteria</taxon>
        <taxon>Legionellales</taxon>
        <taxon>Legionellaceae</taxon>
        <taxon>Legionella</taxon>
    </lineage>
</organism>
<sequence length="163" mass="18948">MKKRIEELLPSKEECLELLQTHANEAMKFLMLRQEKIYLSIIDKLAHVCADLLSYYSQPIETIVNTIETVMTQHYNDNVQTVIDTVQEYQAARKRINLKTIAGEQEDDRLMARIDALQRYKKTPIANMILGVVTDTLILAQQEYGAVVENKRFHVVNYTPHIR</sequence>
<name>A0ABY8AQ81_9GAMM</name>
<gene>
    <name evidence="1" type="ORF">PXX05_13295</name>
</gene>
<evidence type="ECO:0000313" key="1">
    <source>
        <dbReference type="EMBL" id="WED42860.1"/>
    </source>
</evidence>